<accession>A0A3M6U9N0</accession>
<sequence length="241" mass="27466">MTSPIEIARVLGEISVVNFLCYLYTPSTGSDINDAENQIVVKNDARDVHIPCSINTEGQPQSDLGLYLCPTMAQCRSDRDRFIIARIEKRTVFNYYPEEYKLTLNGTLIVRKISSKYDGMVVWCIGQIRYQGTRENTTLIQIARERPKIRITSPQPFLVVEGMNLHLDCEATGFPSPRVIWFRLPGMQMLQNRTNDEATSLERKNITKDDEGVYICTAKNPLGNDSYEVQVTVIGEFFKIL</sequence>
<evidence type="ECO:0000256" key="2">
    <source>
        <dbReference type="ARBA" id="ARBA00022737"/>
    </source>
</evidence>
<protein>
    <recommendedName>
        <fullName evidence="5">Ig-like domain-containing protein</fullName>
    </recommendedName>
</protein>
<dbReference type="InterPro" id="IPR051170">
    <property type="entry name" value="Neural/epithelial_adhesion"/>
</dbReference>
<dbReference type="InterPro" id="IPR036179">
    <property type="entry name" value="Ig-like_dom_sf"/>
</dbReference>
<proteinExistence type="predicted"/>
<dbReference type="GO" id="GO:0043005">
    <property type="term" value="C:neuron projection"/>
    <property type="evidence" value="ECO:0007669"/>
    <property type="project" value="TreeGrafter"/>
</dbReference>
<keyword evidence="7" id="KW-1185">Reference proteome</keyword>
<keyword evidence="1" id="KW-0732">Signal</keyword>
<dbReference type="STRING" id="46731.A0A3M6U9N0"/>
<comment type="caution">
    <text evidence="6">The sequence shown here is derived from an EMBL/GenBank/DDBJ whole genome shotgun (WGS) entry which is preliminary data.</text>
</comment>
<dbReference type="PANTHER" id="PTHR12231">
    <property type="entry name" value="CTX-RELATED TYPE I TRANSMEMBRANE PROTEIN"/>
    <property type="match status" value="1"/>
</dbReference>
<dbReference type="InterPro" id="IPR003599">
    <property type="entry name" value="Ig_sub"/>
</dbReference>
<gene>
    <name evidence="6" type="ORF">pdam_00025212</name>
</gene>
<evidence type="ECO:0000259" key="5">
    <source>
        <dbReference type="PROSITE" id="PS50835"/>
    </source>
</evidence>
<dbReference type="SMART" id="SM00408">
    <property type="entry name" value="IGc2"/>
    <property type="match status" value="1"/>
</dbReference>
<dbReference type="InterPro" id="IPR007110">
    <property type="entry name" value="Ig-like_dom"/>
</dbReference>
<reference evidence="6 7" key="1">
    <citation type="journal article" date="2018" name="Sci. Rep.">
        <title>Comparative analysis of the Pocillopora damicornis genome highlights role of immune system in coral evolution.</title>
        <authorList>
            <person name="Cunning R."/>
            <person name="Bay R.A."/>
            <person name="Gillette P."/>
            <person name="Baker A.C."/>
            <person name="Traylor-Knowles N."/>
        </authorList>
    </citation>
    <scope>NUCLEOTIDE SEQUENCE [LARGE SCALE GENOMIC DNA]</scope>
    <source>
        <strain evidence="6">RSMAS</strain>
        <tissue evidence="6">Whole animal</tissue>
    </source>
</reference>
<dbReference type="PANTHER" id="PTHR12231:SF253">
    <property type="entry name" value="DPR-INTERACTING PROTEIN ETA, ISOFORM B-RELATED"/>
    <property type="match status" value="1"/>
</dbReference>
<evidence type="ECO:0000256" key="3">
    <source>
        <dbReference type="ARBA" id="ARBA00023157"/>
    </source>
</evidence>
<dbReference type="PROSITE" id="PS50835">
    <property type="entry name" value="IG_LIKE"/>
    <property type="match status" value="1"/>
</dbReference>
<dbReference type="Gene3D" id="2.60.40.10">
    <property type="entry name" value="Immunoglobulins"/>
    <property type="match status" value="1"/>
</dbReference>
<keyword evidence="2" id="KW-0677">Repeat</keyword>
<dbReference type="SMART" id="SM00409">
    <property type="entry name" value="IG"/>
    <property type="match status" value="1"/>
</dbReference>
<evidence type="ECO:0000313" key="7">
    <source>
        <dbReference type="Proteomes" id="UP000275408"/>
    </source>
</evidence>
<keyword evidence="4" id="KW-0393">Immunoglobulin domain</keyword>
<keyword evidence="3" id="KW-1015">Disulfide bond</keyword>
<feature type="domain" description="Ig-like" evidence="5">
    <location>
        <begin position="147"/>
        <end position="232"/>
    </location>
</feature>
<evidence type="ECO:0000256" key="1">
    <source>
        <dbReference type="ARBA" id="ARBA00022729"/>
    </source>
</evidence>
<dbReference type="FunFam" id="2.60.40.10:FF:000032">
    <property type="entry name" value="palladin isoform X1"/>
    <property type="match status" value="1"/>
</dbReference>
<dbReference type="Proteomes" id="UP000275408">
    <property type="component" value="Unassembled WGS sequence"/>
</dbReference>
<evidence type="ECO:0000256" key="4">
    <source>
        <dbReference type="ARBA" id="ARBA00023319"/>
    </source>
</evidence>
<dbReference type="SUPFAM" id="SSF48726">
    <property type="entry name" value="Immunoglobulin"/>
    <property type="match status" value="1"/>
</dbReference>
<dbReference type="InterPro" id="IPR003598">
    <property type="entry name" value="Ig_sub2"/>
</dbReference>
<evidence type="ECO:0000313" key="6">
    <source>
        <dbReference type="EMBL" id="RMX50360.1"/>
    </source>
</evidence>
<organism evidence="6 7">
    <name type="scientific">Pocillopora damicornis</name>
    <name type="common">Cauliflower coral</name>
    <name type="synonym">Millepora damicornis</name>
    <dbReference type="NCBI Taxonomy" id="46731"/>
    <lineage>
        <taxon>Eukaryota</taxon>
        <taxon>Metazoa</taxon>
        <taxon>Cnidaria</taxon>
        <taxon>Anthozoa</taxon>
        <taxon>Hexacorallia</taxon>
        <taxon>Scleractinia</taxon>
        <taxon>Astrocoeniina</taxon>
        <taxon>Pocilloporidae</taxon>
        <taxon>Pocillopora</taxon>
    </lineage>
</organism>
<name>A0A3M6U9N0_POCDA</name>
<dbReference type="AlphaFoldDB" id="A0A3M6U9N0"/>
<dbReference type="OrthoDB" id="5985519at2759"/>
<dbReference type="EMBL" id="RCHS01001980">
    <property type="protein sequence ID" value="RMX50360.1"/>
    <property type="molecule type" value="Genomic_DNA"/>
</dbReference>
<dbReference type="Pfam" id="PF13927">
    <property type="entry name" value="Ig_3"/>
    <property type="match status" value="1"/>
</dbReference>
<dbReference type="InterPro" id="IPR013783">
    <property type="entry name" value="Ig-like_fold"/>
</dbReference>